<accession>A0A2N8NP84</accession>
<keyword evidence="3" id="KW-1185">Reference proteome</keyword>
<dbReference type="RefSeq" id="WP_102921238.1">
    <property type="nucleotide sequence ID" value="NZ_JACHJF010000001.1"/>
</dbReference>
<dbReference type="OrthoDB" id="3298842at2"/>
<proteinExistence type="predicted"/>
<evidence type="ECO:0000313" key="2">
    <source>
        <dbReference type="EMBL" id="PNE30581.1"/>
    </source>
</evidence>
<dbReference type="InterPro" id="IPR014719">
    <property type="entry name" value="Ribosomal_bL12_C/ClpS-like"/>
</dbReference>
<organism evidence="2 3">
    <name type="scientific">Streptomyces eurocidicus</name>
    <name type="common">Streptoverticillium eurocidicus</name>
    <dbReference type="NCBI Taxonomy" id="66423"/>
    <lineage>
        <taxon>Bacteria</taxon>
        <taxon>Bacillati</taxon>
        <taxon>Actinomycetota</taxon>
        <taxon>Actinomycetes</taxon>
        <taxon>Kitasatosporales</taxon>
        <taxon>Streptomycetaceae</taxon>
        <taxon>Streptomyces</taxon>
    </lineage>
</organism>
<dbReference type="GO" id="GO:0005840">
    <property type="term" value="C:ribosome"/>
    <property type="evidence" value="ECO:0007669"/>
    <property type="project" value="UniProtKB-KW"/>
</dbReference>
<dbReference type="EMBL" id="JACHJF010000001">
    <property type="protein sequence ID" value="MBB5117318.1"/>
    <property type="molecule type" value="Genomic_DNA"/>
</dbReference>
<dbReference type="Proteomes" id="UP000528608">
    <property type="component" value="Unassembled WGS sequence"/>
</dbReference>
<name>A0A2N8NP84_STREU</name>
<gene>
    <name evidence="2" type="ORF">AF335_27595</name>
    <name evidence="1" type="ORF">FHS36_000716</name>
</gene>
<dbReference type="EMBL" id="LGUI01000011">
    <property type="protein sequence ID" value="PNE30581.1"/>
    <property type="molecule type" value="Genomic_DNA"/>
</dbReference>
<protein>
    <submittedName>
        <fullName evidence="1">Ribosomal protein L7/L12</fullName>
    </submittedName>
</protein>
<evidence type="ECO:0000313" key="4">
    <source>
        <dbReference type="Proteomes" id="UP000528608"/>
    </source>
</evidence>
<keyword evidence="1" id="KW-0689">Ribosomal protein</keyword>
<keyword evidence="1" id="KW-0687">Ribonucleoprotein</keyword>
<evidence type="ECO:0000313" key="1">
    <source>
        <dbReference type="EMBL" id="MBB5117318.1"/>
    </source>
</evidence>
<comment type="caution">
    <text evidence="2">The sequence shown here is derived from an EMBL/GenBank/DDBJ whole genome shotgun (WGS) entry which is preliminary data.</text>
</comment>
<dbReference type="Proteomes" id="UP000235945">
    <property type="component" value="Unassembled WGS sequence"/>
</dbReference>
<dbReference type="AlphaFoldDB" id="A0A2N8NP84"/>
<dbReference type="Gene3D" id="3.30.1390.10">
    <property type="match status" value="1"/>
</dbReference>
<reference evidence="1 4" key="3">
    <citation type="submission" date="2020-08" db="EMBL/GenBank/DDBJ databases">
        <title>Genomic Encyclopedia of Type Strains, Phase III (KMG-III): the genomes of soil and plant-associated and newly described type strains.</title>
        <authorList>
            <person name="Whitman W."/>
        </authorList>
    </citation>
    <scope>NUCLEOTIDE SEQUENCE [LARGE SCALE GENOMIC DNA]</scope>
    <source>
        <strain evidence="1 4">CECT 3259</strain>
    </source>
</reference>
<reference evidence="2" key="2">
    <citation type="submission" date="2015-07" db="EMBL/GenBank/DDBJ databases">
        <authorList>
            <person name="Noorani M."/>
        </authorList>
    </citation>
    <scope>NUCLEOTIDE SEQUENCE [LARGE SCALE GENOMIC DNA]</scope>
    <source>
        <strain evidence="2">ATCC 27428</strain>
    </source>
</reference>
<reference evidence="3" key="1">
    <citation type="submission" date="2015-07" db="EMBL/GenBank/DDBJ databases">
        <authorList>
            <person name="Graham D.E."/>
            <person name="Giannone R.J."/>
            <person name="Gulvik C.A."/>
            <person name="Hettich R.L."/>
            <person name="Klingeman D.M."/>
            <person name="Mahan K.M."/>
            <person name="Parry R.J."/>
            <person name="Spain J.C."/>
        </authorList>
    </citation>
    <scope>NUCLEOTIDE SEQUENCE [LARGE SCALE GENOMIC DNA]</scope>
    <source>
        <strain evidence="3">ATCC 27428</strain>
    </source>
</reference>
<sequence>MDIAAYVILAVLIPLLGALSSTQERRLKRLDRRIKELDRKTDLILRHMGIAEPADGSELGQVRALLSKGKKIEAIAAYRKITGADLREAKEAVDRM</sequence>
<evidence type="ECO:0000313" key="3">
    <source>
        <dbReference type="Proteomes" id="UP000235945"/>
    </source>
</evidence>